<dbReference type="SUPFAM" id="SSF88697">
    <property type="entry name" value="PUA domain-like"/>
    <property type="match status" value="1"/>
</dbReference>
<dbReference type="NCBIfam" id="NF008692">
    <property type="entry name" value="PRK11713.1-5"/>
    <property type="match status" value="1"/>
</dbReference>
<dbReference type="InterPro" id="IPR006700">
    <property type="entry name" value="RsmE"/>
</dbReference>
<keyword evidence="5 12" id="KW-0963">Cytoplasm</keyword>
<comment type="subcellular location">
    <subcellularLocation>
        <location evidence="1 12">Cytoplasm</location>
    </subcellularLocation>
</comment>
<dbReference type="PIRSF" id="PIRSF015601">
    <property type="entry name" value="MTase_slr0722"/>
    <property type="match status" value="1"/>
</dbReference>
<evidence type="ECO:0000256" key="8">
    <source>
        <dbReference type="ARBA" id="ARBA00022679"/>
    </source>
</evidence>
<dbReference type="InterPro" id="IPR046886">
    <property type="entry name" value="RsmE_MTase_dom"/>
</dbReference>
<proteinExistence type="inferred from homology"/>
<comment type="caution">
    <text evidence="15">The sequence shown here is derived from an EMBL/GenBank/DDBJ whole genome shotgun (WGS) entry which is preliminary data.</text>
</comment>
<evidence type="ECO:0000256" key="5">
    <source>
        <dbReference type="ARBA" id="ARBA00022490"/>
    </source>
</evidence>
<dbReference type="GO" id="GO:0070042">
    <property type="term" value="F:rRNA (uridine-N3-)-methyltransferase activity"/>
    <property type="evidence" value="ECO:0007669"/>
    <property type="project" value="TreeGrafter"/>
</dbReference>
<dbReference type="NCBIfam" id="TIGR00046">
    <property type="entry name" value="RsmE family RNA methyltransferase"/>
    <property type="match status" value="1"/>
</dbReference>
<evidence type="ECO:0000256" key="9">
    <source>
        <dbReference type="ARBA" id="ARBA00022691"/>
    </source>
</evidence>
<evidence type="ECO:0000256" key="6">
    <source>
        <dbReference type="ARBA" id="ARBA00022552"/>
    </source>
</evidence>
<comment type="function">
    <text evidence="10 12">Specifically methylates the N3 position of the uracil ring of uridine 1498 (m3U1498) in 16S rRNA. Acts on the fully assembled 30S ribosomal subunit.</text>
</comment>
<dbReference type="SUPFAM" id="SSF75217">
    <property type="entry name" value="alpha/beta knot"/>
    <property type="match status" value="1"/>
</dbReference>
<dbReference type="PANTHER" id="PTHR30027:SF3">
    <property type="entry name" value="16S RRNA (URACIL(1498)-N(3))-METHYLTRANSFERASE"/>
    <property type="match status" value="1"/>
</dbReference>
<keyword evidence="8 12" id="KW-0808">Transferase</keyword>
<dbReference type="InterPro" id="IPR029026">
    <property type="entry name" value="tRNA_m1G_MTases_N"/>
</dbReference>
<evidence type="ECO:0000313" key="16">
    <source>
        <dbReference type="Proteomes" id="UP001243195"/>
    </source>
</evidence>
<evidence type="ECO:0000256" key="1">
    <source>
        <dbReference type="ARBA" id="ARBA00004496"/>
    </source>
</evidence>
<evidence type="ECO:0000256" key="11">
    <source>
        <dbReference type="ARBA" id="ARBA00047944"/>
    </source>
</evidence>
<dbReference type="GO" id="GO:0070475">
    <property type="term" value="P:rRNA base methylation"/>
    <property type="evidence" value="ECO:0007669"/>
    <property type="project" value="TreeGrafter"/>
</dbReference>
<keyword evidence="6 12" id="KW-0698">rRNA processing</keyword>
<accession>A0AAW8JCG9</accession>
<evidence type="ECO:0000256" key="12">
    <source>
        <dbReference type="PIRNR" id="PIRNR015601"/>
    </source>
</evidence>
<evidence type="ECO:0000259" key="13">
    <source>
        <dbReference type="Pfam" id="PF04452"/>
    </source>
</evidence>
<dbReference type="InterPro" id="IPR046887">
    <property type="entry name" value="RsmE_PUA-like"/>
</dbReference>
<evidence type="ECO:0000259" key="14">
    <source>
        <dbReference type="Pfam" id="PF20260"/>
    </source>
</evidence>
<reference evidence="15" key="1">
    <citation type="submission" date="2023-08" db="EMBL/GenBank/DDBJ databases">
        <title>Emergence of clinically-relevant ST2 carbapenem-resistant Acinetobacter baumannii strains in hospital sewages in Zhejiang, East of China.</title>
        <authorList>
            <person name="Kaichao C."/>
            <person name="Zhang R."/>
        </authorList>
    </citation>
    <scope>NUCLEOTIDE SEQUENCE</scope>
    <source>
        <strain evidence="15">M-SY-60</strain>
    </source>
</reference>
<dbReference type="GO" id="GO:0005737">
    <property type="term" value="C:cytoplasm"/>
    <property type="evidence" value="ECO:0007669"/>
    <property type="project" value="UniProtKB-SubCell"/>
</dbReference>
<dbReference type="Gene3D" id="3.40.1280.10">
    <property type="match status" value="1"/>
</dbReference>
<dbReference type="Proteomes" id="UP001243195">
    <property type="component" value="Unassembled WGS sequence"/>
</dbReference>
<evidence type="ECO:0000256" key="2">
    <source>
        <dbReference type="ARBA" id="ARBA00005528"/>
    </source>
</evidence>
<dbReference type="EMBL" id="JAVIDA010000001">
    <property type="protein sequence ID" value="MDQ9069948.1"/>
    <property type="molecule type" value="Genomic_DNA"/>
</dbReference>
<evidence type="ECO:0000313" key="15">
    <source>
        <dbReference type="EMBL" id="MDQ9069948.1"/>
    </source>
</evidence>
<protein>
    <recommendedName>
        <fullName evidence="4 12">Ribosomal RNA small subunit methyltransferase E</fullName>
        <ecNumber evidence="3 12">2.1.1.193</ecNumber>
    </recommendedName>
</protein>
<dbReference type="InterPro" id="IPR029028">
    <property type="entry name" value="Alpha/beta_knot_MTases"/>
</dbReference>
<sequence>MPRFFIEADLAVNENVELTETVFHHWVKVLRAQVGETATLFNGQGGEYQVALTDISKKTASVLVQSFNPDNRQAPFQALLGQVMSKGDRMDYAIQKAVELGVDCIQLLTSDRCEMRLKYDRDQKKIDHWQGIAIAACEQCGLNIVPKILAPLALAEWLTTPLPTSKLVLAPEKEQKNVLENITADIALLIGPEGGLSEAEIELANHHGFINWCIGDRVLRTETAPVVALSILNHVKHHNSQ</sequence>
<organism evidence="15 16">
    <name type="scientific">Acinetobacter gerneri</name>
    <dbReference type="NCBI Taxonomy" id="202952"/>
    <lineage>
        <taxon>Bacteria</taxon>
        <taxon>Pseudomonadati</taxon>
        <taxon>Pseudomonadota</taxon>
        <taxon>Gammaproteobacteria</taxon>
        <taxon>Moraxellales</taxon>
        <taxon>Moraxellaceae</taxon>
        <taxon>Acinetobacter</taxon>
    </lineage>
</organism>
<comment type="catalytic activity">
    <reaction evidence="11 12">
        <text>uridine(1498) in 16S rRNA + S-adenosyl-L-methionine = N(3)-methyluridine(1498) in 16S rRNA + S-adenosyl-L-homocysteine + H(+)</text>
        <dbReference type="Rhea" id="RHEA:42920"/>
        <dbReference type="Rhea" id="RHEA-COMP:10283"/>
        <dbReference type="Rhea" id="RHEA-COMP:10284"/>
        <dbReference type="ChEBI" id="CHEBI:15378"/>
        <dbReference type="ChEBI" id="CHEBI:57856"/>
        <dbReference type="ChEBI" id="CHEBI:59789"/>
        <dbReference type="ChEBI" id="CHEBI:65315"/>
        <dbReference type="ChEBI" id="CHEBI:74502"/>
        <dbReference type="EC" id="2.1.1.193"/>
    </reaction>
</comment>
<dbReference type="AlphaFoldDB" id="A0AAW8JCG9"/>
<dbReference type="Pfam" id="PF04452">
    <property type="entry name" value="Methyltrans_RNA"/>
    <property type="match status" value="1"/>
</dbReference>
<gene>
    <name evidence="15" type="ORF">RFH51_00495</name>
</gene>
<keyword evidence="9 12" id="KW-0949">S-adenosyl-L-methionine</keyword>
<keyword evidence="7 12" id="KW-0489">Methyltransferase</keyword>
<evidence type="ECO:0000256" key="7">
    <source>
        <dbReference type="ARBA" id="ARBA00022603"/>
    </source>
</evidence>
<feature type="domain" description="Ribosomal RNA small subunit methyltransferase E methyltransferase" evidence="13">
    <location>
        <begin position="73"/>
        <end position="232"/>
    </location>
</feature>
<dbReference type="CDD" id="cd18084">
    <property type="entry name" value="RsmE-like"/>
    <property type="match status" value="1"/>
</dbReference>
<dbReference type="Pfam" id="PF20260">
    <property type="entry name" value="PUA_4"/>
    <property type="match status" value="1"/>
</dbReference>
<evidence type="ECO:0000256" key="4">
    <source>
        <dbReference type="ARBA" id="ARBA00013673"/>
    </source>
</evidence>
<evidence type="ECO:0000256" key="3">
    <source>
        <dbReference type="ARBA" id="ARBA00012328"/>
    </source>
</evidence>
<feature type="domain" description="Ribosomal RNA small subunit methyltransferase E PUA-like" evidence="14">
    <location>
        <begin position="18"/>
        <end position="63"/>
    </location>
</feature>
<comment type="similarity">
    <text evidence="2 12">Belongs to the RNA methyltransferase RsmE family.</text>
</comment>
<dbReference type="RefSeq" id="WP_308956089.1">
    <property type="nucleotide sequence ID" value="NZ_JAVICY010000011.1"/>
</dbReference>
<dbReference type="PANTHER" id="PTHR30027">
    <property type="entry name" value="RIBOSOMAL RNA SMALL SUBUNIT METHYLTRANSFERASE E"/>
    <property type="match status" value="1"/>
</dbReference>
<dbReference type="EC" id="2.1.1.193" evidence="3 12"/>
<name>A0AAW8JCG9_9GAMM</name>
<dbReference type="InterPro" id="IPR015947">
    <property type="entry name" value="PUA-like_sf"/>
</dbReference>
<evidence type="ECO:0000256" key="10">
    <source>
        <dbReference type="ARBA" id="ARBA00025699"/>
    </source>
</evidence>